<dbReference type="CDD" id="cd03505">
    <property type="entry name" value="Delta9-FADS-like"/>
    <property type="match status" value="1"/>
</dbReference>
<sequence length="339" mass="39106">MNTRLSKGVVVTNKAVTRFWVNVLQWFDSEADLHSQDVETEASRNVNWLRCLPFVLIHLACLSVFLVGYSPIAVGVCLAMFWLRMFAITAFYHRYFAHKAFKTSRRWQFVFAVLGNSAAQRGPLWWASHHRKHHKSSDREDDIHSPVAHGFWWSHLGWFTSDAGFKTDYSVIKDFAKYPELKFINRYDSLVPVLFALSMFGLGELLLWVYPESGTSGWQMLVWGFFISTVLLFHGTFTINSLGHVWGSRRFKTPDQSRNNALLALVTLGEGWHNNHHRFAVSARQGFYWWEVDISYGLLKCLAWLGIVYDLNPVPERILKEGRANQAGAQIEHPIPRAE</sequence>
<dbReference type="PANTHER" id="PTHR11351:SF31">
    <property type="entry name" value="DESATURASE 1, ISOFORM A-RELATED"/>
    <property type="match status" value="1"/>
</dbReference>
<evidence type="ECO:0000256" key="4">
    <source>
        <dbReference type="ARBA" id="ARBA00022692"/>
    </source>
</evidence>
<dbReference type="Proteomes" id="UP001595476">
    <property type="component" value="Unassembled WGS sequence"/>
</dbReference>
<comment type="subcellular location">
    <subcellularLocation>
        <location evidence="1">Membrane</location>
        <topology evidence="1">Multi-pass membrane protein</topology>
    </subcellularLocation>
</comment>
<evidence type="ECO:0000256" key="3">
    <source>
        <dbReference type="ARBA" id="ARBA00022516"/>
    </source>
</evidence>
<accession>A0ABV7HL54</accession>
<dbReference type="RefSeq" id="WP_386723353.1">
    <property type="nucleotide sequence ID" value="NZ_JBHRSZ010000009.1"/>
</dbReference>
<keyword evidence="4 12" id="KW-0812">Transmembrane</keyword>
<keyword evidence="3" id="KW-0444">Lipid biosynthesis</keyword>
<evidence type="ECO:0000313" key="15">
    <source>
        <dbReference type="Proteomes" id="UP001595476"/>
    </source>
</evidence>
<keyword evidence="9" id="KW-0443">Lipid metabolism</keyword>
<evidence type="ECO:0000256" key="9">
    <source>
        <dbReference type="ARBA" id="ARBA00023098"/>
    </source>
</evidence>
<organism evidence="14 15">
    <name type="scientific">Litoribrevibacter euphylliae</name>
    <dbReference type="NCBI Taxonomy" id="1834034"/>
    <lineage>
        <taxon>Bacteria</taxon>
        <taxon>Pseudomonadati</taxon>
        <taxon>Pseudomonadota</taxon>
        <taxon>Gammaproteobacteria</taxon>
        <taxon>Oceanospirillales</taxon>
        <taxon>Oceanospirillaceae</taxon>
        <taxon>Litoribrevibacter</taxon>
    </lineage>
</organism>
<comment type="caution">
    <text evidence="14">The sequence shown here is derived from an EMBL/GenBank/DDBJ whole genome shotgun (WGS) entry which is preliminary data.</text>
</comment>
<proteinExistence type="inferred from homology"/>
<protein>
    <submittedName>
        <fullName evidence="14">Acyl-CoA desaturase</fullName>
    </submittedName>
</protein>
<feature type="transmembrane region" description="Helical" evidence="12">
    <location>
        <begin position="190"/>
        <end position="210"/>
    </location>
</feature>
<dbReference type="InterPro" id="IPR005804">
    <property type="entry name" value="FA_desaturase_dom"/>
</dbReference>
<feature type="domain" description="Fatty acid desaturase" evidence="13">
    <location>
        <begin position="72"/>
        <end position="289"/>
    </location>
</feature>
<keyword evidence="5" id="KW-0276">Fatty acid metabolism</keyword>
<feature type="transmembrane region" description="Helical" evidence="12">
    <location>
        <begin position="48"/>
        <end position="66"/>
    </location>
</feature>
<evidence type="ECO:0000259" key="13">
    <source>
        <dbReference type="Pfam" id="PF00487"/>
    </source>
</evidence>
<evidence type="ECO:0000256" key="12">
    <source>
        <dbReference type="SAM" id="Phobius"/>
    </source>
</evidence>
<evidence type="ECO:0000256" key="10">
    <source>
        <dbReference type="ARBA" id="ARBA00023136"/>
    </source>
</evidence>
<keyword evidence="11" id="KW-0275">Fatty acid biosynthesis</keyword>
<dbReference type="PRINTS" id="PR00075">
    <property type="entry name" value="FACDDSATRASE"/>
</dbReference>
<dbReference type="EMBL" id="JBHRSZ010000009">
    <property type="protein sequence ID" value="MFC3153433.1"/>
    <property type="molecule type" value="Genomic_DNA"/>
</dbReference>
<keyword evidence="10 12" id="KW-0472">Membrane</keyword>
<feature type="transmembrane region" description="Helical" evidence="12">
    <location>
        <begin position="222"/>
        <end position="242"/>
    </location>
</feature>
<evidence type="ECO:0000256" key="5">
    <source>
        <dbReference type="ARBA" id="ARBA00022832"/>
    </source>
</evidence>
<feature type="transmembrane region" description="Helical" evidence="12">
    <location>
        <begin position="72"/>
        <end position="92"/>
    </location>
</feature>
<evidence type="ECO:0000313" key="14">
    <source>
        <dbReference type="EMBL" id="MFC3153433.1"/>
    </source>
</evidence>
<dbReference type="InterPro" id="IPR015876">
    <property type="entry name" value="Acyl-CoA_DS"/>
</dbReference>
<dbReference type="Pfam" id="PF00487">
    <property type="entry name" value="FA_desaturase"/>
    <property type="match status" value="1"/>
</dbReference>
<keyword evidence="15" id="KW-1185">Reference proteome</keyword>
<dbReference type="PANTHER" id="PTHR11351">
    <property type="entry name" value="ACYL-COA DESATURASE"/>
    <property type="match status" value="1"/>
</dbReference>
<evidence type="ECO:0000256" key="6">
    <source>
        <dbReference type="ARBA" id="ARBA00022989"/>
    </source>
</evidence>
<name>A0ABV7HL54_9GAMM</name>
<gene>
    <name evidence="14" type="ORF">ACFOEK_20500</name>
</gene>
<keyword evidence="7" id="KW-0560">Oxidoreductase</keyword>
<keyword evidence="8" id="KW-0408">Iron</keyword>
<evidence type="ECO:0000256" key="11">
    <source>
        <dbReference type="ARBA" id="ARBA00023160"/>
    </source>
</evidence>
<evidence type="ECO:0000256" key="7">
    <source>
        <dbReference type="ARBA" id="ARBA00023002"/>
    </source>
</evidence>
<evidence type="ECO:0000256" key="2">
    <source>
        <dbReference type="ARBA" id="ARBA00008749"/>
    </source>
</evidence>
<keyword evidence="6 12" id="KW-1133">Transmembrane helix</keyword>
<comment type="similarity">
    <text evidence="2">Belongs to the fatty acid desaturase type 2 family.</text>
</comment>
<evidence type="ECO:0000256" key="1">
    <source>
        <dbReference type="ARBA" id="ARBA00004141"/>
    </source>
</evidence>
<reference evidence="15" key="1">
    <citation type="journal article" date="2019" name="Int. J. Syst. Evol. Microbiol.">
        <title>The Global Catalogue of Microorganisms (GCM) 10K type strain sequencing project: providing services to taxonomists for standard genome sequencing and annotation.</title>
        <authorList>
            <consortium name="The Broad Institute Genomics Platform"/>
            <consortium name="The Broad Institute Genome Sequencing Center for Infectious Disease"/>
            <person name="Wu L."/>
            <person name="Ma J."/>
        </authorList>
    </citation>
    <scope>NUCLEOTIDE SEQUENCE [LARGE SCALE GENOMIC DNA]</scope>
    <source>
        <strain evidence="15">KCTC 52438</strain>
    </source>
</reference>
<evidence type="ECO:0000256" key="8">
    <source>
        <dbReference type="ARBA" id="ARBA00023004"/>
    </source>
</evidence>